<dbReference type="RefSeq" id="WP_305499210.1">
    <property type="nucleotide sequence ID" value="NZ_CP131913.1"/>
</dbReference>
<dbReference type="InterPro" id="IPR050680">
    <property type="entry name" value="YpeA/RimI_acetyltransf"/>
</dbReference>
<keyword evidence="1 5" id="KW-0808">Transferase</keyword>
<sequence>MNARSTASKPVLVRLTEADLPCVAALEEASGWPMGGSEAQLAATLADPAMAVYGLMVGDGQAGGDELAAYAAVARLPFEAELQAILVDEARRGQGLARKLLAVVADQARDWGSERLLLEVRAGNAPAIALYRAAGFTDDGVRRGYYPPCPAPQPASLPGQETTPPRQAGAAGAAREDARLMSLTLCAG</sequence>
<dbReference type="InterPro" id="IPR016181">
    <property type="entry name" value="Acyl_CoA_acyltransferase"/>
</dbReference>
<evidence type="ECO:0000256" key="2">
    <source>
        <dbReference type="ARBA" id="ARBA00023315"/>
    </source>
</evidence>
<gene>
    <name evidence="5" type="ORF">B6N23_12040</name>
</gene>
<dbReference type="CDD" id="cd04301">
    <property type="entry name" value="NAT_SF"/>
    <property type="match status" value="1"/>
</dbReference>
<organism evidence="5 6">
    <name type="scientific">Halomonas alkalicola</name>
    <dbReference type="NCBI Taxonomy" id="1930622"/>
    <lineage>
        <taxon>Bacteria</taxon>
        <taxon>Pseudomonadati</taxon>
        <taxon>Pseudomonadota</taxon>
        <taxon>Gammaproteobacteria</taxon>
        <taxon>Oceanospirillales</taxon>
        <taxon>Halomonadaceae</taxon>
        <taxon>Halomonas</taxon>
    </lineage>
</organism>
<keyword evidence="2 5" id="KW-0012">Acyltransferase</keyword>
<evidence type="ECO:0000256" key="1">
    <source>
        <dbReference type="ARBA" id="ARBA00022679"/>
    </source>
</evidence>
<dbReference type="Proteomes" id="UP001235344">
    <property type="component" value="Chromosome"/>
</dbReference>
<feature type="domain" description="N-acetyltransferase" evidence="4">
    <location>
        <begin position="10"/>
        <end position="156"/>
    </location>
</feature>
<dbReference type="PANTHER" id="PTHR43420">
    <property type="entry name" value="ACETYLTRANSFERASE"/>
    <property type="match status" value="1"/>
</dbReference>
<keyword evidence="6" id="KW-1185">Reference proteome</keyword>
<dbReference type="Pfam" id="PF00583">
    <property type="entry name" value="Acetyltransf_1"/>
    <property type="match status" value="1"/>
</dbReference>
<dbReference type="GO" id="GO:0016746">
    <property type="term" value="F:acyltransferase activity"/>
    <property type="evidence" value="ECO:0007669"/>
    <property type="project" value="UniProtKB-KW"/>
</dbReference>
<evidence type="ECO:0000256" key="3">
    <source>
        <dbReference type="SAM" id="MobiDB-lite"/>
    </source>
</evidence>
<dbReference type="PANTHER" id="PTHR43420:SF44">
    <property type="entry name" value="ACETYLTRANSFERASE YPEA"/>
    <property type="match status" value="1"/>
</dbReference>
<protein>
    <submittedName>
        <fullName evidence="5">GNAT family N-acetyltransferase</fullName>
        <ecNumber evidence="5">2.3.1.-</ecNumber>
    </submittedName>
</protein>
<name>A0ABY9H201_9GAMM</name>
<dbReference type="Gene3D" id="3.40.630.30">
    <property type="match status" value="1"/>
</dbReference>
<accession>A0ABY9H201</accession>
<proteinExistence type="predicted"/>
<dbReference type="InterPro" id="IPR000182">
    <property type="entry name" value="GNAT_dom"/>
</dbReference>
<dbReference type="EMBL" id="CP131913">
    <property type="protein sequence ID" value="WLI72496.1"/>
    <property type="molecule type" value="Genomic_DNA"/>
</dbReference>
<evidence type="ECO:0000259" key="4">
    <source>
        <dbReference type="PROSITE" id="PS51186"/>
    </source>
</evidence>
<dbReference type="EC" id="2.3.1.-" evidence="5"/>
<evidence type="ECO:0000313" key="6">
    <source>
        <dbReference type="Proteomes" id="UP001235344"/>
    </source>
</evidence>
<reference evidence="5 6" key="1">
    <citation type="submission" date="2023-08" db="EMBL/GenBank/DDBJ databases">
        <title>Transcriptome Analysis of Halomonas alkalicola CICC 11012s to Identify the Genes Involved in Alkaline Tolerances.</title>
        <authorList>
            <person name="Zhai L."/>
        </authorList>
    </citation>
    <scope>NUCLEOTIDE SEQUENCE [LARGE SCALE GENOMIC DNA]</scope>
    <source>
        <strain evidence="5 6">CICC 11012s</strain>
    </source>
</reference>
<dbReference type="SUPFAM" id="SSF55729">
    <property type="entry name" value="Acyl-CoA N-acyltransferases (Nat)"/>
    <property type="match status" value="1"/>
</dbReference>
<dbReference type="PROSITE" id="PS51186">
    <property type="entry name" value="GNAT"/>
    <property type="match status" value="1"/>
</dbReference>
<evidence type="ECO:0000313" key="5">
    <source>
        <dbReference type="EMBL" id="WLI72496.1"/>
    </source>
</evidence>
<feature type="region of interest" description="Disordered" evidence="3">
    <location>
        <begin position="145"/>
        <end position="174"/>
    </location>
</feature>